<evidence type="ECO:0000259" key="10">
    <source>
        <dbReference type="Pfam" id="PF00275"/>
    </source>
</evidence>
<feature type="binding site" evidence="8">
    <location>
        <position position="474"/>
    </location>
    <ligand>
        <name>phosphoenolpyruvate</name>
        <dbReference type="ChEBI" id="CHEBI:58702"/>
    </ligand>
</feature>
<dbReference type="KEGG" id="clw:CLAC_02880"/>
<dbReference type="Pfam" id="PF00275">
    <property type="entry name" value="EPSP_synthase"/>
    <property type="match status" value="1"/>
</dbReference>
<name>A0A0K2GYI6_9CORY</name>
<reference evidence="11 12" key="1">
    <citation type="submission" date="2013-10" db="EMBL/GenBank/DDBJ databases">
        <title>Complete genome sequence of Corynebacterium lactis DSM 45799(T), isolated from raw cow milk.</title>
        <authorList>
            <person name="Ruckert C."/>
            <person name="Albersmeier A."/>
            <person name="Lipski A."/>
            <person name="Kalinowski J."/>
        </authorList>
    </citation>
    <scope>NUCLEOTIDE SEQUENCE [LARGE SCALE GENOMIC DNA]</scope>
    <source>
        <strain evidence="11 12">RW2-5</strain>
    </source>
</reference>
<feature type="binding site" evidence="8">
    <location>
        <position position="161"/>
    </location>
    <ligand>
        <name>phosphoenolpyruvate</name>
        <dbReference type="ChEBI" id="CHEBI:58702"/>
    </ligand>
</feature>
<feature type="binding site" evidence="8">
    <location>
        <position position="220"/>
    </location>
    <ligand>
        <name>3-phosphoshikimate</name>
        <dbReference type="ChEBI" id="CHEBI:145989"/>
    </ligand>
</feature>
<dbReference type="HAMAP" id="MF_00210">
    <property type="entry name" value="EPSP_synth"/>
    <property type="match status" value="1"/>
</dbReference>
<dbReference type="Proteomes" id="UP000058446">
    <property type="component" value="Chromosome"/>
</dbReference>
<evidence type="ECO:0000256" key="1">
    <source>
        <dbReference type="ARBA" id="ARBA00004811"/>
    </source>
</evidence>
<dbReference type="SUPFAM" id="SSF55205">
    <property type="entry name" value="EPT/RTPC-like"/>
    <property type="match status" value="1"/>
</dbReference>
<comment type="similarity">
    <text evidence="2 8">Belongs to the EPSP synthase family.</text>
</comment>
<protein>
    <recommendedName>
        <fullName evidence="8">3-phosphoshikimate 1-carboxyvinyltransferase</fullName>
        <ecNumber evidence="8">2.5.1.19</ecNumber>
    </recommendedName>
    <alternativeName>
        <fullName evidence="8">5-enolpyruvylshikimate-3-phosphate synthase</fullName>
        <shortName evidence="8">EPSP synthase</shortName>
        <shortName evidence="8">EPSPS</shortName>
    </alternativeName>
</protein>
<comment type="subcellular location">
    <subcellularLocation>
        <location evidence="8">Cytoplasm</location>
    </subcellularLocation>
</comment>
<dbReference type="InterPro" id="IPR013792">
    <property type="entry name" value="RNA3'P_cycl/enolpyr_Trfase_a/b"/>
</dbReference>
<dbReference type="AlphaFoldDB" id="A0A0K2GYI6"/>
<feature type="binding site" evidence="8">
    <location>
        <position position="377"/>
    </location>
    <ligand>
        <name>3-phosphoshikimate</name>
        <dbReference type="ChEBI" id="CHEBI:145989"/>
    </ligand>
</feature>
<feature type="region of interest" description="Disordered" evidence="9">
    <location>
        <begin position="505"/>
        <end position="525"/>
    </location>
</feature>
<sequence>MGPSGRGSTPVCSIIVYVCSQNKNWPAPTVDLAGDPAGKNATDEARPPFAATVTVGGSKSITNRALVIAALSSTPSTIHGALRSRDTELMMNALRAMGTEIHANSDYAGAPNHTLKITPHKLRGGVVECGLAGTVMRFVPPIAAIAQGAVFFDGDPEARVRPMSAVLEALRGLGVQIDGDRLPFTVNPQGPNRGATLGDSVQPEHTPDIGGEVEIDSSASSQFVSGLLLAAPHYGRGLILRPTGEVPSRPHIDMTIDMLNEAGVEVDEREVSTPNGPRTVFEIRPTEIKGRTWVIEPDLSNAAAFLGAAAVTGGTVTIPDWPAQTTQPGDQIRDILSQMGATVTFNESPDGRHSLTVTGPRPGELRGVELDMSAIGELTPTVAAIAALATTPSVLTGIAHLRGHETDRLAALTTEINRLGGKATELDDGIRIDPVPLHGGLWHSYADHRMATAGAIIGLRTPGVVVENIATTAKTMPNFDMRWMKMLGIDAPSPAELAEQVARQLDAPDGPAGENFADKVSKAVD</sequence>
<dbReference type="PROSITE" id="PS00885">
    <property type="entry name" value="EPSP_SYNTHASE_2"/>
    <property type="match status" value="1"/>
</dbReference>
<evidence type="ECO:0000256" key="8">
    <source>
        <dbReference type="HAMAP-Rule" id="MF_00210"/>
    </source>
</evidence>
<organism evidence="11 12">
    <name type="scientific">Corynebacterium lactis RW2-5</name>
    <dbReference type="NCBI Taxonomy" id="1408189"/>
    <lineage>
        <taxon>Bacteria</taxon>
        <taxon>Bacillati</taxon>
        <taxon>Actinomycetota</taxon>
        <taxon>Actinomycetes</taxon>
        <taxon>Mycobacteriales</taxon>
        <taxon>Corynebacteriaceae</taxon>
        <taxon>Corynebacterium</taxon>
    </lineage>
</organism>
<comment type="caution">
    <text evidence="8">Lacks conserved residue(s) required for the propagation of feature annotation.</text>
</comment>
<dbReference type="EC" id="2.5.1.19" evidence="8"/>
<dbReference type="InterPro" id="IPR036968">
    <property type="entry name" value="Enolpyruvate_Tfrase_sf"/>
</dbReference>
<dbReference type="UniPathway" id="UPA00053">
    <property type="reaction ID" value="UER00089"/>
</dbReference>
<dbReference type="GO" id="GO:0005737">
    <property type="term" value="C:cytoplasm"/>
    <property type="evidence" value="ECO:0007669"/>
    <property type="project" value="UniProtKB-SubCell"/>
</dbReference>
<dbReference type="GO" id="GO:0009073">
    <property type="term" value="P:aromatic amino acid family biosynthetic process"/>
    <property type="evidence" value="ECO:0007669"/>
    <property type="project" value="UniProtKB-KW"/>
</dbReference>
<evidence type="ECO:0000256" key="5">
    <source>
        <dbReference type="ARBA" id="ARBA00022679"/>
    </source>
</evidence>
<dbReference type="NCBIfam" id="TIGR01356">
    <property type="entry name" value="aroA"/>
    <property type="match status" value="1"/>
</dbReference>
<feature type="binding site" evidence="8">
    <location>
        <position position="221"/>
    </location>
    <ligand>
        <name>3-phosphoshikimate</name>
        <dbReference type="ChEBI" id="CHEBI:145989"/>
    </ligand>
</feature>
<keyword evidence="4 8" id="KW-0028">Amino-acid biosynthesis</keyword>
<dbReference type="PROSITE" id="PS00104">
    <property type="entry name" value="EPSP_SYNTHASE_1"/>
    <property type="match status" value="1"/>
</dbReference>
<evidence type="ECO:0000313" key="11">
    <source>
        <dbReference type="EMBL" id="ALA66852.1"/>
    </source>
</evidence>
<evidence type="ECO:0000313" key="12">
    <source>
        <dbReference type="Proteomes" id="UP000058446"/>
    </source>
</evidence>
<feature type="binding site" evidence="8">
    <location>
        <position position="248"/>
    </location>
    <ligand>
        <name>3-phosphoshikimate</name>
        <dbReference type="ChEBI" id="CHEBI:145989"/>
    </ligand>
</feature>
<dbReference type="CDD" id="cd01556">
    <property type="entry name" value="EPSP_synthase"/>
    <property type="match status" value="1"/>
</dbReference>
<keyword evidence="5 8" id="KW-0808">Transferase</keyword>
<evidence type="ECO:0000256" key="9">
    <source>
        <dbReference type="SAM" id="MobiDB-lite"/>
    </source>
</evidence>
<dbReference type="GO" id="GO:0009423">
    <property type="term" value="P:chorismate biosynthetic process"/>
    <property type="evidence" value="ECO:0007669"/>
    <property type="project" value="UniProtKB-UniRule"/>
</dbReference>
<keyword evidence="12" id="KW-1185">Reference proteome</keyword>
<dbReference type="FunFam" id="3.65.10.10:FF:000010">
    <property type="entry name" value="3-phosphoshikimate 1-carboxyvinyltransferase"/>
    <property type="match status" value="1"/>
</dbReference>
<feature type="domain" description="Enolpyruvate transferase" evidence="10">
    <location>
        <begin position="49"/>
        <end position="480"/>
    </location>
</feature>
<keyword evidence="6 8" id="KW-0057">Aromatic amino acid biosynthesis</keyword>
<comment type="function">
    <text evidence="8">Catalyzes the transfer of the enolpyruvyl moiety of phosphoenolpyruvate (PEP) to the 5-hydroxyl of shikimate-3-phosphate (S3P) to produce enolpyruvyl shikimate-3-phosphate and inorganic phosphate.</text>
</comment>
<dbReference type="EMBL" id="CP006841">
    <property type="protein sequence ID" value="ALA66852.1"/>
    <property type="molecule type" value="Genomic_DNA"/>
</dbReference>
<gene>
    <name evidence="8" type="primary">aroA</name>
    <name evidence="11" type="ORF">CLAC_02880</name>
</gene>
<dbReference type="PANTHER" id="PTHR21090">
    <property type="entry name" value="AROM/DEHYDROQUINATE SYNTHASE"/>
    <property type="match status" value="1"/>
</dbReference>
<feature type="binding site" evidence="8">
    <location>
        <position position="449"/>
    </location>
    <ligand>
        <name>phosphoenolpyruvate</name>
        <dbReference type="ChEBI" id="CHEBI:58702"/>
    </ligand>
</feature>
<dbReference type="OrthoDB" id="9809920at2"/>
<dbReference type="PANTHER" id="PTHR21090:SF5">
    <property type="entry name" value="PENTAFUNCTIONAL AROM POLYPEPTIDE"/>
    <property type="match status" value="1"/>
</dbReference>
<feature type="binding site" evidence="8">
    <location>
        <position position="59"/>
    </location>
    <ligand>
        <name>3-phosphoshikimate</name>
        <dbReference type="ChEBI" id="CHEBI:145989"/>
    </ligand>
</feature>
<feature type="binding site" evidence="8">
    <location>
        <position position="408"/>
    </location>
    <ligand>
        <name>phosphoenolpyruvate</name>
        <dbReference type="ChEBI" id="CHEBI:58702"/>
    </ligand>
</feature>
<dbReference type="InterPro" id="IPR001986">
    <property type="entry name" value="Enolpyruvate_Tfrase_dom"/>
</dbReference>
<feature type="binding site" evidence="8">
    <location>
        <position position="222"/>
    </location>
    <ligand>
        <name>3-phosphoshikimate</name>
        <dbReference type="ChEBI" id="CHEBI:145989"/>
    </ligand>
</feature>
<feature type="active site" description="Proton acceptor" evidence="8">
    <location>
        <position position="377"/>
    </location>
</feature>
<dbReference type="InterPro" id="IPR023193">
    <property type="entry name" value="EPSP_synthase_CS"/>
</dbReference>
<feature type="binding site" evidence="8">
    <location>
        <position position="133"/>
    </location>
    <ligand>
        <name>phosphoenolpyruvate</name>
        <dbReference type="ChEBI" id="CHEBI:58702"/>
    </ligand>
</feature>
<comment type="catalytic activity">
    <reaction evidence="7">
        <text>3-phosphoshikimate + phosphoenolpyruvate = 5-O-(1-carboxyvinyl)-3-phosphoshikimate + phosphate</text>
        <dbReference type="Rhea" id="RHEA:21256"/>
        <dbReference type="ChEBI" id="CHEBI:43474"/>
        <dbReference type="ChEBI" id="CHEBI:57701"/>
        <dbReference type="ChEBI" id="CHEBI:58702"/>
        <dbReference type="ChEBI" id="CHEBI:145989"/>
        <dbReference type="EC" id="2.5.1.19"/>
    </reaction>
    <physiologicalReaction direction="left-to-right" evidence="7">
        <dbReference type="Rhea" id="RHEA:21257"/>
    </physiologicalReaction>
</comment>
<dbReference type="Gene3D" id="3.65.10.10">
    <property type="entry name" value="Enolpyruvate transferase domain"/>
    <property type="match status" value="2"/>
</dbReference>
<feature type="binding site" evidence="8">
    <location>
        <position position="59"/>
    </location>
    <ligand>
        <name>phosphoenolpyruvate</name>
        <dbReference type="ChEBI" id="CHEBI:58702"/>
    </ligand>
</feature>
<dbReference type="InterPro" id="IPR006264">
    <property type="entry name" value="EPSP_synthase"/>
</dbReference>
<proteinExistence type="inferred from homology"/>
<comment type="subunit">
    <text evidence="8">Monomer.</text>
</comment>
<accession>A0A0K2GYI6</accession>
<comment type="pathway">
    <text evidence="1 8">Metabolic intermediate biosynthesis; chorismate biosynthesis; chorismate from D-erythrose 4-phosphate and phosphoenolpyruvate: step 6/7.</text>
</comment>
<dbReference type="GO" id="GO:0003866">
    <property type="term" value="F:3-phosphoshikimate 1-carboxyvinyltransferase activity"/>
    <property type="evidence" value="ECO:0007669"/>
    <property type="project" value="UniProtKB-UniRule"/>
</dbReference>
<evidence type="ECO:0000256" key="6">
    <source>
        <dbReference type="ARBA" id="ARBA00023141"/>
    </source>
</evidence>
<dbReference type="STRING" id="1408189.CLAC_02880"/>
<dbReference type="GO" id="GO:0008652">
    <property type="term" value="P:amino acid biosynthetic process"/>
    <property type="evidence" value="ECO:0007669"/>
    <property type="project" value="UniProtKB-KW"/>
</dbReference>
<dbReference type="FunFam" id="3.65.10.10:FF:000011">
    <property type="entry name" value="3-phosphoshikimate 1-carboxyvinyltransferase"/>
    <property type="match status" value="1"/>
</dbReference>
<evidence type="ECO:0000256" key="4">
    <source>
        <dbReference type="ARBA" id="ARBA00022605"/>
    </source>
</evidence>
<evidence type="ECO:0000256" key="3">
    <source>
        <dbReference type="ARBA" id="ARBA00022490"/>
    </source>
</evidence>
<feature type="binding site" evidence="8">
    <location>
        <position position="64"/>
    </location>
    <ligand>
        <name>3-phosphoshikimate</name>
        <dbReference type="ChEBI" id="CHEBI:145989"/>
    </ligand>
</feature>
<feature type="binding site" evidence="8">
    <location>
        <position position="222"/>
    </location>
    <ligand>
        <name>phosphoenolpyruvate</name>
        <dbReference type="ChEBI" id="CHEBI:58702"/>
    </ligand>
</feature>
<evidence type="ECO:0000256" key="2">
    <source>
        <dbReference type="ARBA" id="ARBA00009948"/>
    </source>
</evidence>
<feature type="binding site" evidence="8">
    <location>
        <position position="60"/>
    </location>
    <ligand>
        <name>3-phosphoshikimate</name>
        <dbReference type="ChEBI" id="CHEBI:145989"/>
    </ligand>
</feature>
<evidence type="ECO:0000256" key="7">
    <source>
        <dbReference type="ARBA" id="ARBA00044633"/>
    </source>
</evidence>
<feature type="compositionally biased region" description="Basic and acidic residues" evidence="9">
    <location>
        <begin position="516"/>
        <end position="525"/>
    </location>
</feature>
<feature type="binding site" evidence="8">
    <location>
        <position position="404"/>
    </location>
    <ligand>
        <name>3-phosphoshikimate</name>
        <dbReference type="ChEBI" id="CHEBI:145989"/>
    </ligand>
</feature>
<keyword evidence="3 8" id="KW-0963">Cytoplasm</keyword>
<dbReference type="PATRIC" id="fig|1408189.4.peg.574"/>